<evidence type="ECO:0000313" key="1">
    <source>
        <dbReference type="Proteomes" id="UP000492821"/>
    </source>
</evidence>
<protein>
    <submittedName>
        <fullName evidence="2">WD_REPEATS_REGION domain-containing protein</fullName>
    </submittedName>
</protein>
<reference evidence="1" key="1">
    <citation type="journal article" date="2013" name="Genetics">
        <title>The draft genome and transcriptome of Panagrellus redivivus are shaped by the harsh demands of a free-living lifestyle.</title>
        <authorList>
            <person name="Srinivasan J."/>
            <person name="Dillman A.R."/>
            <person name="Macchietto M.G."/>
            <person name="Heikkinen L."/>
            <person name="Lakso M."/>
            <person name="Fracchia K.M."/>
            <person name="Antoshechkin I."/>
            <person name="Mortazavi A."/>
            <person name="Wong G."/>
            <person name="Sternberg P.W."/>
        </authorList>
    </citation>
    <scope>NUCLEOTIDE SEQUENCE [LARGE SCALE GENOMIC DNA]</scope>
    <source>
        <strain evidence="1">MT8872</strain>
    </source>
</reference>
<dbReference type="WBParaSite" id="Pan_g3139.t1">
    <property type="protein sequence ID" value="Pan_g3139.t1"/>
    <property type="gene ID" value="Pan_g3139"/>
</dbReference>
<dbReference type="SUPFAM" id="SSF50978">
    <property type="entry name" value="WD40 repeat-like"/>
    <property type="match status" value="1"/>
</dbReference>
<dbReference type="AlphaFoldDB" id="A0A7E4VU00"/>
<evidence type="ECO:0000313" key="2">
    <source>
        <dbReference type="WBParaSite" id="Pan_g3139.t1"/>
    </source>
</evidence>
<dbReference type="Proteomes" id="UP000492821">
    <property type="component" value="Unassembled WGS sequence"/>
</dbReference>
<name>A0A7E4VU00_PANRE</name>
<organism evidence="1 2">
    <name type="scientific">Panagrellus redivivus</name>
    <name type="common">Microworm</name>
    <dbReference type="NCBI Taxonomy" id="6233"/>
    <lineage>
        <taxon>Eukaryota</taxon>
        <taxon>Metazoa</taxon>
        <taxon>Ecdysozoa</taxon>
        <taxon>Nematoda</taxon>
        <taxon>Chromadorea</taxon>
        <taxon>Rhabditida</taxon>
        <taxon>Tylenchina</taxon>
        <taxon>Panagrolaimomorpha</taxon>
        <taxon>Panagrolaimoidea</taxon>
        <taxon>Panagrolaimidae</taxon>
        <taxon>Panagrellus</taxon>
    </lineage>
</organism>
<keyword evidence="1" id="KW-1185">Reference proteome</keyword>
<reference evidence="2" key="2">
    <citation type="submission" date="2020-10" db="UniProtKB">
        <authorList>
            <consortium name="WormBaseParasite"/>
        </authorList>
    </citation>
    <scope>IDENTIFICATION</scope>
</reference>
<sequence length="367" mass="42484">MLKSAVRVDPIPFDVHKAGSDVEPFHYLHDPHTRCAKDVRWLNTGRDDKKRVVYSYKNEITYAEFDKRGVDDGTLSRKPRYTVELEKSKLQSDEYTCLSNGRNGFIAYGTKSGNLGLLRNDPVFEKLDNIPMVYKRRDEVSAIDCTDTIVVSSDQRGVISAMVINAWRNFRHDIGRNDNRATSIHVADDNTFFTGHSNGLVSLWDMRVPIGNVWKWWEVDNPPTKEFYRNGFWNPVTSLDSRANYMFVCACDYYPQVHFGDIRMPKDKYDCTLTLKHPVVKARFHDFRTNIVNVITRDGYVELDNHKLESIWWDGKELDVPAWLRGCDYDKVIRASESLIRPIDFDSHGRDIVIMNVGGDMNYIHGQ</sequence>
<dbReference type="Gene3D" id="2.130.10.10">
    <property type="entry name" value="YVTN repeat-like/Quinoprotein amine dehydrogenase"/>
    <property type="match status" value="1"/>
</dbReference>
<accession>A0A7E4VU00</accession>
<dbReference type="InterPro" id="IPR015943">
    <property type="entry name" value="WD40/YVTN_repeat-like_dom_sf"/>
</dbReference>
<dbReference type="InterPro" id="IPR036322">
    <property type="entry name" value="WD40_repeat_dom_sf"/>
</dbReference>
<proteinExistence type="predicted"/>